<comment type="caution">
    <text evidence="1">The sequence shown here is derived from an EMBL/GenBank/DDBJ whole genome shotgun (WGS) entry which is preliminary data.</text>
</comment>
<evidence type="ECO:0000313" key="1">
    <source>
        <dbReference type="EMBL" id="MCE4555722.1"/>
    </source>
</evidence>
<keyword evidence="2" id="KW-1185">Reference proteome</keyword>
<accession>A0ABS8XSP2</accession>
<protein>
    <recommendedName>
        <fullName evidence="3">DUF2867 domain-containing protein</fullName>
    </recommendedName>
</protein>
<name>A0ABS8XSP2_9BURK</name>
<reference evidence="1 2" key="1">
    <citation type="submission" date="2021-12" db="EMBL/GenBank/DDBJ databases">
        <title>Genome seq of P8.</title>
        <authorList>
            <person name="Seo T."/>
        </authorList>
    </citation>
    <scope>NUCLEOTIDE SEQUENCE [LARGE SCALE GENOMIC DNA]</scope>
    <source>
        <strain evidence="1 2">P8</strain>
    </source>
</reference>
<evidence type="ECO:0000313" key="2">
    <source>
        <dbReference type="Proteomes" id="UP001200741"/>
    </source>
</evidence>
<dbReference type="EMBL" id="JAJTWU010000005">
    <property type="protein sequence ID" value="MCE4555722.1"/>
    <property type="molecule type" value="Genomic_DNA"/>
</dbReference>
<gene>
    <name evidence="1" type="ORF">LXT13_15045</name>
</gene>
<dbReference type="Proteomes" id="UP001200741">
    <property type="component" value="Unassembled WGS sequence"/>
</dbReference>
<dbReference type="RefSeq" id="WP_233372766.1">
    <property type="nucleotide sequence ID" value="NZ_JAJTWU010000005.1"/>
</dbReference>
<evidence type="ECO:0008006" key="3">
    <source>
        <dbReference type="Google" id="ProtNLM"/>
    </source>
</evidence>
<proteinExistence type="predicted"/>
<sequence>MSPPDRPTPPNSLLRHQARQGAFTDAYARQVPRTVSLAEFVEAFYTTRLFRFELALIALLGKPSTAAMVRAVATGGGRRLAVWTAEARTADELLMRDDSGATCSWFKVESAAGGQTLLWFGSAIQPRRRGADGQLRFSLGFHALLGFHRRYSRALLRAAVRRLEMAC</sequence>
<organism evidence="1 2">
    <name type="scientific">Pelomonas cellulosilytica</name>
    <dbReference type="NCBI Taxonomy" id="2906762"/>
    <lineage>
        <taxon>Bacteria</taxon>
        <taxon>Pseudomonadati</taxon>
        <taxon>Pseudomonadota</taxon>
        <taxon>Betaproteobacteria</taxon>
        <taxon>Burkholderiales</taxon>
        <taxon>Sphaerotilaceae</taxon>
        <taxon>Roseateles</taxon>
    </lineage>
</organism>